<evidence type="ECO:0000313" key="4">
    <source>
        <dbReference type="Proteomes" id="UP000663865"/>
    </source>
</evidence>
<gene>
    <name evidence="2" type="ORF">KIK155_LOCUS11901</name>
    <name evidence="3" type="ORF">TOA249_LOCUS7635</name>
</gene>
<dbReference type="EMBL" id="CAJOBS010000345">
    <property type="protein sequence ID" value="CAF4556745.1"/>
    <property type="molecule type" value="Genomic_DNA"/>
</dbReference>
<organism evidence="2 4">
    <name type="scientific">Rotaria socialis</name>
    <dbReference type="NCBI Taxonomy" id="392032"/>
    <lineage>
        <taxon>Eukaryota</taxon>
        <taxon>Metazoa</taxon>
        <taxon>Spiralia</taxon>
        <taxon>Gnathifera</taxon>
        <taxon>Rotifera</taxon>
        <taxon>Eurotatoria</taxon>
        <taxon>Bdelloidea</taxon>
        <taxon>Philodinida</taxon>
        <taxon>Philodinidae</taxon>
        <taxon>Rotaria</taxon>
    </lineage>
</organism>
<sequence>MNVWQSILLFIFFAGSISSASENNFLLNFCFSILSCRSNDTYLKLTPANFNSNLYNYTIHIPNDYPSYRTTGPIRVEFYVGMNVSNTGDFNYEQRTVAKSVLYDAMDNQVLASSELAFFSNEMLLISVNLWQPKDRVAMFDNENEVATKLIVYRFDDGTIRQSDPYILIFKRNE</sequence>
<dbReference type="Proteomes" id="UP000663838">
    <property type="component" value="Unassembled WGS sequence"/>
</dbReference>
<evidence type="ECO:0000256" key="1">
    <source>
        <dbReference type="SAM" id="SignalP"/>
    </source>
</evidence>
<name>A0A818DC63_9BILA</name>
<comment type="caution">
    <text evidence="2">The sequence shown here is derived from an EMBL/GenBank/DDBJ whole genome shotgun (WGS) entry which is preliminary data.</text>
</comment>
<keyword evidence="1" id="KW-0732">Signal</keyword>
<evidence type="ECO:0000313" key="2">
    <source>
        <dbReference type="EMBL" id="CAF3444249.1"/>
    </source>
</evidence>
<feature type="chain" id="PRO_5035614329" evidence="1">
    <location>
        <begin position="20"/>
        <end position="174"/>
    </location>
</feature>
<proteinExistence type="predicted"/>
<feature type="signal peptide" evidence="1">
    <location>
        <begin position="1"/>
        <end position="19"/>
    </location>
</feature>
<protein>
    <submittedName>
        <fullName evidence="2">Uncharacterized protein</fullName>
    </submittedName>
</protein>
<dbReference type="Proteomes" id="UP000663865">
    <property type="component" value="Unassembled WGS sequence"/>
</dbReference>
<reference evidence="2" key="1">
    <citation type="submission" date="2021-02" db="EMBL/GenBank/DDBJ databases">
        <authorList>
            <person name="Nowell W R."/>
        </authorList>
    </citation>
    <scope>NUCLEOTIDE SEQUENCE</scope>
</reference>
<dbReference type="AlphaFoldDB" id="A0A818DC63"/>
<dbReference type="EMBL" id="CAJNYV010001886">
    <property type="protein sequence ID" value="CAF3444249.1"/>
    <property type="molecule type" value="Genomic_DNA"/>
</dbReference>
<accession>A0A818DC63</accession>
<evidence type="ECO:0000313" key="3">
    <source>
        <dbReference type="EMBL" id="CAF4556745.1"/>
    </source>
</evidence>